<dbReference type="AlphaFoldDB" id="A0AAU9T802"/>
<evidence type="ECO:0000313" key="1">
    <source>
        <dbReference type="EMBL" id="CAH2078790.1"/>
    </source>
</evidence>
<dbReference type="EMBL" id="OU466863">
    <property type="protein sequence ID" value="CAH2078790.1"/>
    <property type="molecule type" value="Genomic_DNA"/>
</dbReference>
<proteinExistence type="predicted"/>
<organism evidence="1 2">
    <name type="scientific">Thlaspi arvense</name>
    <name type="common">Field penny-cress</name>
    <dbReference type="NCBI Taxonomy" id="13288"/>
    <lineage>
        <taxon>Eukaryota</taxon>
        <taxon>Viridiplantae</taxon>
        <taxon>Streptophyta</taxon>
        <taxon>Embryophyta</taxon>
        <taxon>Tracheophyta</taxon>
        <taxon>Spermatophyta</taxon>
        <taxon>Magnoliopsida</taxon>
        <taxon>eudicotyledons</taxon>
        <taxon>Gunneridae</taxon>
        <taxon>Pentapetalae</taxon>
        <taxon>rosids</taxon>
        <taxon>malvids</taxon>
        <taxon>Brassicales</taxon>
        <taxon>Brassicaceae</taxon>
        <taxon>Thlaspideae</taxon>
        <taxon>Thlaspi</taxon>
    </lineage>
</organism>
<keyword evidence="2" id="KW-1185">Reference proteome</keyword>
<accession>A0AAU9T802</accession>
<gene>
    <name evidence="1" type="ORF">TAV2_LOCUS23437</name>
</gene>
<protein>
    <submittedName>
        <fullName evidence="1">Uncharacterized protein</fullName>
    </submittedName>
</protein>
<dbReference type="Proteomes" id="UP000836841">
    <property type="component" value="Chromosome 7"/>
</dbReference>
<reference evidence="1 2" key="1">
    <citation type="submission" date="2022-03" db="EMBL/GenBank/DDBJ databases">
        <authorList>
            <person name="Nunn A."/>
            <person name="Chopra R."/>
            <person name="Nunn A."/>
            <person name="Contreras Garrido A."/>
        </authorList>
    </citation>
    <scope>NUCLEOTIDE SEQUENCE [LARGE SCALE GENOMIC DNA]</scope>
</reference>
<name>A0AAU9T802_THLAR</name>
<evidence type="ECO:0000313" key="2">
    <source>
        <dbReference type="Proteomes" id="UP000836841"/>
    </source>
</evidence>
<sequence length="92" mass="10683">MEPNQPLFGIMQLEDTKLQKPHRSRLFPEPVFFFRTGLLDQEYKNPLTTCQFVLPQWMELLPCPPQVEMMDTTLLFACIASLPKITWAPGTE</sequence>